<evidence type="ECO:0000256" key="1">
    <source>
        <dbReference type="SAM" id="Coils"/>
    </source>
</evidence>
<evidence type="ECO:0000313" key="2">
    <source>
        <dbReference type="EMBL" id="RHK02292.1"/>
    </source>
</evidence>
<feature type="coiled-coil region" evidence="1">
    <location>
        <begin position="4"/>
        <end position="38"/>
    </location>
</feature>
<organism evidence="2 3">
    <name type="scientific">Enterococcus casseliflavus</name>
    <name type="common">Enterococcus flavescens</name>
    <dbReference type="NCBI Taxonomy" id="37734"/>
    <lineage>
        <taxon>Bacteria</taxon>
        <taxon>Bacillati</taxon>
        <taxon>Bacillota</taxon>
        <taxon>Bacilli</taxon>
        <taxon>Lactobacillales</taxon>
        <taxon>Enterococcaceae</taxon>
        <taxon>Enterococcus</taxon>
    </lineage>
</organism>
<evidence type="ECO:0000313" key="3">
    <source>
        <dbReference type="Proteomes" id="UP000286288"/>
    </source>
</evidence>
<accession>A0A415EKB5</accession>
<comment type="caution">
    <text evidence="2">The sequence shown here is derived from an EMBL/GenBank/DDBJ whole genome shotgun (WGS) entry which is preliminary data.</text>
</comment>
<sequence>MSYKDQFQANKEKIIARQEEEKQKYQVIDEALAKAKNELQAIPSNEGEKNYDVDSYLAGKDQEQRRAKLISLTHEIEADRKQLLEKYSYKFVSDIKSMYYGALSGFAHNIGEETEEKLKKIAVEIVEVIREAESEISGAYKELEKLGVGMDKYVAMPEKISFRTIDHQEESNFRTSHGSGLINRVLVKELHRQINF</sequence>
<reference evidence="2 3" key="1">
    <citation type="submission" date="2018-08" db="EMBL/GenBank/DDBJ databases">
        <title>A genome reference for cultivated species of the human gut microbiota.</title>
        <authorList>
            <person name="Zou Y."/>
            <person name="Xue W."/>
            <person name="Luo G."/>
        </authorList>
    </citation>
    <scope>NUCLEOTIDE SEQUENCE [LARGE SCALE GENOMIC DNA]</scope>
    <source>
        <strain evidence="2 3">AF48-16</strain>
    </source>
</reference>
<name>A0A415EKB5_ENTCA</name>
<proteinExistence type="predicted"/>
<protein>
    <submittedName>
        <fullName evidence="2">Uncharacterized protein</fullName>
    </submittedName>
</protein>
<dbReference type="Proteomes" id="UP000286288">
    <property type="component" value="Unassembled WGS sequence"/>
</dbReference>
<keyword evidence="1" id="KW-0175">Coiled coil</keyword>
<dbReference type="EMBL" id="QRMZ01000047">
    <property type="protein sequence ID" value="RHK02292.1"/>
    <property type="molecule type" value="Genomic_DNA"/>
</dbReference>
<dbReference type="AlphaFoldDB" id="A0A415EKB5"/>
<gene>
    <name evidence="2" type="ORF">DW084_18045</name>
</gene>